<proteinExistence type="predicted"/>
<dbReference type="EMBL" id="JACHGW010000001">
    <property type="protein sequence ID" value="MBB6048419.1"/>
    <property type="molecule type" value="Genomic_DNA"/>
</dbReference>
<feature type="transmembrane region" description="Helical" evidence="2">
    <location>
        <begin position="28"/>
        <end position="51"/>
    </location>
</feature>
<keyword evidence="2" id="KW-0472">Membrane</keyword>
<dbReference type="RefSeq" id="WP_184191996.1">
    <property type="nucleotide sequence ID" value="NZ_JACHGW010000001.1"/>
</dbReference>
<keyword evidence="3" id="KW-0732">Signal</keyword>
<evidence type="ECO:0000313" key="5">
    <source>
        <dbReference type="Proteomes" id="UP000520814"/>
    </source>
</evidence>
<dbReference type="Proteomes" id="UP000520814">
    <property type="component" value="Unassembled WGS sequence"/>
</dbReference>
<organism evidence="4 5">
    <name type="scientific">Armatimonas rosea</name>
    <dbReference type="NCBI Taxonomy" id="685828"/>
    <lineage>
        <taxon>Bacteria</taxon>
        <taxon>Bacillati</taxon>
        <taxon>Armatimonadota</taxon>
        <taxon>Armatimonadia</taxon>
        <taxon>Armatimonadales</taxon>
        <taxon>Armatimonadaceae</taxon>
        <taxon>Armatimonas</taxon>
    </lineage>
</organism>
<evidence type="ECO:0000256" key="2">
    <source>
        <dbReference type="SAM" id="Phobius"/>
    </source>
</evidence>
<feature type="region of interest" description="Disordered" evidence="1">
    <location>
        <begin position="141"/>
        <end position="160"/>
    </location>
</feature>
<keyword evidence="2" id="KW-1133">Transmembrane helix</keyword>
<gene>
    <name evidence="4" type="ORF">HNQ39_000181</name>
</gene>
<reference evidence="4 5" key="1">
    <citation type="submission" date="2020-08" db="EMBL/GenBank/DDBJ databases">
        <title>Genomic Encyclopedia of Type Strains, Phase IV (KMG-IV): sequencing the most valuable type-strain genomes for metagenomic binning, comparative biology and taxonomic classification.</title>
        <authorList>
            <person name="Goeker M."/>
        </authorList>
    </citation>
    <scope>NUCLEOTIDE SEQUENCE [LARGE SCALE GENOMIC DNA]</scope>
    <source>
        <strain evidence="4 5">DSM 23562</strain>
    </source>
</reference>
<evidence type="ECO:0000256" key="3">
    <source>
        <dbReference type="SAM" id="SignalP"/>
    </source>
</evidence>
<keyword evidence="5" id="KW-1185">Reference proteome</keyword>
<comment type="caution">
    <text evidence="4">The sequence shown here is derived from an EMBL/GenBank/DDBJ whole genome shotgun (WGS) entry which is preliminary data.</text>
</comment>
<feature type="chain" id="PRO_5031430720" evidence="3">
    <location>
        <begin position="19"/>
        <end position="160"/>
    </location>
</feature>
<dbReference type="AlphaFoldDB" id="A0A7W9SM84"/>
<protein>
    <submittedName>
        <fullName evidence="4">Uncharacterized protein</fullName>
    </submittedName>
</protein>
<accession>A0A7W9SM84</accession>
<keyword evidence="2" id="KW-0812">Transmembrane</keyword>
<evidence type="ECO:0000256" key="1">
    <source>
        <dbReference type="SAM" id="MobiDB-lite"/>
    </source>
</evidence>
<feature type="signal peptide" evidence="3">
    <location>
        <begin position="1"/>
        <end position="18"/>
    </location>
</feature>
<evidence type="ECO:0000313" key="4">
    <source>
        <dbReference type="EMBL" id="MBB6048419.1"/>
    </source>
</evidence>
<sequence>MRLFFTLALTSLSLPCLAQSGEAVTYGSSSSILCASLGFLTAVAAGLVLLGSETRTVGTFRVVAPPPGEEPEALRQAWVGLELPLRKHQSGSAQEGYRIDGPEAVRLLAAHNPAAAQWWHTRLHHGSVYTFPTETCQLSELPQTTPSSASWAKLSQQAKS</sequence>
<name>A0A7W9SM84_ARMRO</name>